<keyword evidence="3" id="KW-1185">Reference proteome</keyword>
<dbReference type="InterPro" id="IPR017850">
    <property type="entry name" value="Alkaline_phosphatase_core_sf"/>
</dbReference>
<accession>A0A934RSZ0</accession>
<sequence>MKTKRFRLTLLATMWAVLGTLVLYSAERPNILWLTSEDNSVHYLRLYSEGGAPMPTVERLAESGLVFEHAFSNAPVCSTARSTIISSCYGPRLFSQHHRREELVPMPEGLRMFPWYLRQAGYYTSNNYKEDYNFIKSDGVWDDSSRTASYRNREEGQPFFHVQNFHTTHEGRLHFNKKQMANRKTKTDPKTVPVFPIHPDTETFRYTNAYYRDLHLKVDREMGAFLKQLEEDGLMDDTIIFYYGDHGGVLPGSKGYAYERGLHVPMVVYAPEKWKHLLPTERGSRVEGFVEFVDLGPTVLNLAGVEVPEKVDGEAFLGKGVELGELNQRNRAFAYADRFDEKYDLVRTLRIGNFKYMRNFQPYNFDGLQNNYRYKSLAYKEWRKLYNEGKLNEAQKLFFEPRPAEALYNLDTDPFELNNLAEDPAYASDLLRLRKELQAQLKGMPDLGFYPESFALEKFADNPEAYGQARQEAIARLIDVADLSLLPFEKAQKRIVRALASKNPWKRYWGLIVCSSFGEEAKSFAAKAQEMAKQDDTNLVRARAAEFLALIKEENPSSVLQECLRNSKTLPEASLVLNTAVLLKDLNLGYQIDLDRNEVPADWLEDKLSNVLRRFDYLDGKL</sequence>
<dbReference type="AlphaFoldDB" id="A0A934RSZ0"/>
<dbReference type="SUPFAM" id="SSF53649">
    <property type="entry name" value="Alkaline phosphatase-like"/>
    <property type="match status" value="1"/>
</dbReference>
<evidence type="ECO:0000259" key="1">
    <source>
        <dbReference type="Pfam" id="PF00884"/>
    </source>
</evidence>
<organism evidence="2 3">
    <name type="scientific">Pelagicoccus mobilis</name>
    <dbReference type="NCBI Taxonomy" id="415221"/>
    <lineage>
        <taxon>Bacteria</taxon>
        <taxon>Pseudomonadati</taxon>
        <taxon>Verrucomicrobiota</taxon>
        <taxon>Opitutia</taxon>
        <taxon>Puniceicoccales</taxon>
        <taxon>Pelagicoccaceae</taxon>
        <taxon>Pelagicoccus</taxon>
    </lineage>
</organism>
<proteinExistence type="predicted"/>
<dbReference type="Proteomes" id="UP000617628">
    <property type="component" value="Unassembled WGS sequence"/>
</dbReference>
<dbReference type="Pfam" id="PF00884">
    <property type="entry name" value="Sulfatase"/>
    <property type="match status" value="1"/>
</dbReference>
<evidence type="ECO:0000313" key="2">
    <source>
        <dbReference type="EMBL" id="MBK1875863.1"/>
    </source>
</evidence>
<dbReference type="InterPro" id="IPR052701">
    <property type="entry name" value="GAG_Ulvan_Degrading_Sulfatases"/>
</dbReference>
<feature type="domain" description="Sulfatase N-terminal" evidence="1">
    <location>
        <begin position="29"/>
        <end position="305"/>
    </location>
</feature>
<reference evidence="2" key="1">
    <citation type="submission" date="2021-01" db="EMBL/GenBank/DDBJ databases">
        <title>Modified the classification status of verrucomicrobia.</title>
        <authorList>
            <person name="Feng X."/>
        </authorList>
    </citation>
    <scope>NUCLEOTIDE SEQUENCE</scope>
    <source>
        <strain evidence="2">KCTC 13126</strain>
    </source>
</reference>
<dbReference type="InterPro" id="IPR000917">
    <property type="entry name" value="Sulfatase_N"/>
</dbReference>
<dbReference type="CDD" id="cd16027">
    <property type="entry name" value="SGSH"/>
    <property type="match status" value="1"/>
</dbReference>
<dbReference type="PANTHER" id="PTHR43751:SF1">
    <property type="entry name" value="SULFATASE ATSG-RELATED"/>
    <property type="match status" value="1"/>
</dbReference>
<comment type="caution">
    <text evidence="2">The sequence shown here is derived from an EMBL/GenBank/DDBJ whole genome shotgun (WGS) entry which is preliminary data.</text>
</comment>
<gene>
    <name evidence="2" type="ORF">JIN87_03225</name>
</gene>
<dbReference type="Gene3D" id="3.40.720.10">
    <property type="entry name" value="Alkaline Phosphatase, subunit A"/>
    <property type="match status" value="1"/>
</dbReference>
<dbReference type="EMBL" id="JAENIL010000004">
    <property type="protein sequence ID" value="MBK1875863.1"/>
    <property type="molecule type" value="Genomic_DNA"/>
</dbReference>
<dbReference type="PANTHER" id="PTHR43751">
    <property type="entry name" value="SULFATASE"/>
    <property type="match status" value="1"/>
</dbReference>
<name>A0A934RSZ0_9BACT</name>
<evidence type="ECO:0000313" key="3">
    <source>
        <dbReference type="Proteomes" id="UP000617628"/>
    </source>
</evidence>
<protein>
    <submittedName>
        <fullName evidence="2">Sulfatase</fullName>
    </submittedName>
</protein>
<dbReference type="RefSeq" id="WP_200354078.1">
    <property type="nucleotide sequence ID" value="NZ_JAENIL010000004.1"/>
</dbReference>